<keyword evidence="2" id="KW-1185">Reference proteome</keyword>
<reference evidence="1 2" key="1">
    <citation type="submission" date="2019-06" db="EMBL/GenBank/DDBJ databases">
        <title>Description of Kitasatospora acidophila sp. nov. isolated from pine grove soil, and reclassification of Streptomyces novaecaesareae to Kitasatospora novaeceasareae comb. nov.</title>
        <authorList>
            <person name="Kim M.J."/>
        </authorList>
    </citation>
    <scope>NUCLEOTIDE SEQUENCE [LARGE SCALE GENOMIC DNA]</scope>
    <source>
        <strain evidence="1 2">MMS16-CNU292</strain>
    </source>
</reference>
<organism evidence="1 2">
    <name type="scientific">Kitasatospora acidiphila</name>
    <dbReference type="NCBI Taxonomy" id="2567942"/>
    <lineage>
        <taxon>Bacteria</taxon>
        <taxon>Bacillati</taxon>
        <taxon>Actinomycetota</taxon>
        <taxon>Actinomycetes</taxon>
        <taxon>Kitasatosporales</taxon>
        <taxon>Streptomycetaceae</taxon>
        <taxon>Kitasatospora</taxon>
    </lineage>
</organism>
<dbReference type="RefSeq" id="WP_141633206.1">
    <property type="nucleotide sequence ID" value="NZ_VIGB01000003.1"/>
</dbReference>
<proteinExistence type="predicted"/>
<dbReference type="AlphaFoldDB" id="A0A540W2G4"/>
<dbReference type="EMBL" id="VIGB01000003">
    <property type="protein sequence ID" value="TQF02514.1"/>
    <property type="molecule type" value="Genomic_DNA"/>
</dbReference>
<comment type="caution">
    <text evidence="1">The sequence shown here is derived from an EMBL/GenBank/DDBJ whole genome shotgun (WGS) entry which is preliminary data.</text>
</comment>
<evidence type="ECO:0000313" key="2">
    <source>
        <dbReference type="Proteomes" id="UP000319103"/>
    </source>
</evidence>
<protein>
    <submittedName>
        <fullName evidence="1">Uncharacterized protein</fullName>
    </submittedName>
</protein>
<sequence length="69" mass="7401">MSTPSTPEPGYTLDDPFDRHAALADLRALGRRLDALAVEKGACPEIDDTLAAMKQLHARITSDLADPTP</sequence>
<name>A0A540W2G4_9ACTN</name>
<evidence type="ECO:0000313" key="1">
    <source>
        <dbReference type="EMBL" id="TQF02514.1"/>
    </source>
</evidence>
<accession>A0A540W2G4</accession>
<gene>
    <name evidence="1" type="ORF">E6W39_09805</name>
</gene>
<dbReference type="Proteomes" id="UP000319103">
    <property type="component" value="Unassembled WGS sequence"/>
</dbReference>